<proteinExistence type="predicted"/>
<organism evidence="2 3">
    <name type="scientific">Enterococcus durans</name>
    <dbReference type="NCBI Taxonomy" id="53345"/>
    <lineage>
        <taxon>Bacteria</taxon>
        <taxon>Bacillati</taxon>
        <taxon>Bacillota</taxon>
        <taxon>Bacilli</taxon>
        <taxon>Lactobacillales</taxon>
        <taxon>Enterococcaceae</taxon>
        <taxon>Enterococcus</taxon>
    </lineage>
</organism>
<feature type="region of interest" description="Disordered" evidence="1">
    <location>
        <begin position="84"/>
        <end position="106"/>
    </location>
</feature>
<gene>
    <name evidence="2" type="ORF">F6X95_13935</name>
</gene>
<dbReference type="RefSeq" id="WP_151026718.1">
    <property type="nucleotide sequence ID" value="NZ_VYUK01000029.1"/>
</dbReference>
<protein>
    <submittedName>
        <fullName evidence="2">Uncharacterized protein</fullName>
    </submittedName>
</protein>
<evidence type="ECO:0000256" key="1">
    <source>
        <dbReference type="SAM" id="MobiDB-lite"/>
    </source>
</evidence>
<evidence type="ECO:0000313" key="3">
    <source>
        <dbReference type="Proteomes" id="UP000326078"/>
    </source>
</evidence>
<dbReference type="Proteomes" id="UP000326078">
    <property type="component" value="Unassembled WGS sequence"/>
</dbReference>
<name>A0A5N0YJS3_9ENTE</name>
<dbReference type="EMBL" id="VYUT01000033">
    <property type="protein sequence ID" value="KAA9203187.1"/>
    <property type="molecule type" value="Genomic_DNA"/>
</dbReference>
<evidence type="ECO:0000313" key="2">
    <source>
        <dbReference type="EMBL" id="KAA9203187.1"/>
    </source>
</evidence>
<sequence>MNKFNLFTKLFKHTYHRSSTTVQAKDLFFIKNPCDRGTFKRVQKEARFVQQRMSGYPTVKTPYPGKSGHEGKSLQELLAKFAQQNPQHTKQNTQLMNRFQSSNMEL</sequence>
<comment type="caution">
    <text evidence="2">The sequence shown here is derived from an EMBL/GenBank/DDBJ whole genome shotgun (WGS) entry which is preliminary data.</text>
</comment>
<dbReference type="AlphaFoldDB" id="A0A5N0YJS3"/>
<reference evidence="2 3" key="1">
    <citation type="submission" date="2019-09" db="EMBL/GenBank/DDBJ databases">
        <title>Vancomyinc resistant enterococci isolated from farm animals in Switzerland.</title>
        <authorList>
            <person name="Stevens M.J.A."/>
            <person name="Stephan R."/>
            <person name="Morach M."/>
            <person name="Nuesch-Inderbinen M."/>
        </authorList>
    </citation>
    <scope>NUCLEOTIDE SEQUENCE [LARGE SCALE GENOMIC DNA]</scope>
    <source>
        <strain evidence="2 3">GH27</strain>
    </source>
</reference>
<accession>A0A5N0YJS3</accession>